<organism evidence="1 2">
    <name type="scientific">Mycena pura</name>
    <dbReference type="NCBI Taxonomy" id="153505"/>
    <lineage>
        <taxon>Eukaryota</taxon>
        <taxon>Fungi</taxon>
        <taxon>Dikarya</taxon>
        <taxon>Basidiomycota</taxon>
        <taxon>Agaricomycotina</taxon>
        <taxon>Agaricomycetes</taxon>
        <taxon>Agaricomycetidae</taxon>
        <taxon>Agaricales</taxon>
        <taxon>Marasmiineae</taxon>
        <taxon>Mycenaceae</taxon>
        <taxon>Mycena</taxon>
    </lineage>
</organism>
<protein>
    <submittedName>
        <fullName evidence="1">Uncharacterized protein</fullName>
    </submittedName>
</protein>
<proteinExistence type="predicted"/>
<accession>A0AAD6YIU8</accession>
<name>A0AAD6YIU8_9AGAR</name>
<dbReference type="EMBL" id="JARJCW010000009">
    <property type="protein sequence ID" value="KAJ7220482.1"/>
    <property type="molecule type" value="Genomic_DNA"/>
</dbReference>
<reference evidence="1" key="1">
    <citation type="submission" date="2023-03" db="EMBL/GenBank/DDBJ databases">
        <title>Massive genome expansion in bonnet fungi (Mycena s.s.) driven by repeated elements and novel gene families across ecological guilds.</title>
        <authorList>
            <consortium name="Lawrence Berkeley National Laboratory"/>
            <person name="Harder C.B."/>
            <person name="Miyauchi S."/>
            <person name="Viragh M."/>
            <person name="Kuo A."/>
            <person name="Thoen E."/>
            <person name="Andreopoulos B."/>
            <person name="Lu D."/>
            <person name="Skrede I."/>
            <person name="Drula E."/>
            <person name="Henrissat B."/>
            <person name="Morin E."/>
            <person name="Kohler A."/>
            <person name="Barry K."/>
            <person name="LaButti K."/>
            <person name="Morin E."/>
            <person name="Salamov A."/>
            <person name="Lipzen A."/>
            <person name="Mereny Z."/>
            <person name="Hegedus B."/>
            <person name="Baldrian P."/>
            <person name="Stursova M."/>
            <person name="Weitz H."/>
            <person name="Taylor A."/>
            <person name="Grigoriev I.V."/>
            <person name="Nagy L.G."/>
            <person name="Martin F."/>
            <person name="Kauserud H."/>
        </authorList>
    </citation>
    <scope>NUCLEOTIDE SEQUENCE</scope>
    <source>
        <strain evidence="1">9144</strain>
    </source>
</reference>
<gene>
    <name evidence="1" type="ORF">GGX14DRAFT_388915</name>
</gene>
<sequence>MNDTAVSLSEGLPLVFRVKLEQVMRIASPWEIQFPVAMKLIYKMFAIRLDNSIRYVRATSRLSKCQIDVVDVDSGSEHEGAGRCFKALGKRETRDGRPVRHTGNHQWPPVRPEAPLAYLLQGAQEPAVCRWPVVERIAVDHPPIKVIIVEGEISDRGSGIAIPLARRAWASTRTFMRVTSSQLGLRPPSLAPLPVHVREPWLAHPVGPAPRHHRVEPREQIRPPRARRRLLLPHCALPLRARPIITTTLRPLPTQHAAAGGTAATERVRAAFSPGLSTHGNGREAVAGLRNRRTALETPVTWARFRRSGGTIGVAGKIDGGGGRQKEAGRQLTGLRNAIMHQVRHIPKAFLPFLMSLFTCKVN</sequence>
<dbReference type="AlphaFoldDB" id="A0AAD6YIU8"/>
<comment type="caution">
    <text evidence="1">The sequence shown here is derived from an EMBL/GenBank/DDBJ whole genome shotgun (WGS) entry which is preliminary data.</text>
</comment>
<evidence type="ECO:0000313" key="1">
    <source>
        <dbReference type="EMBL" id="KAJ7220482.1"/>
    </source>
</evidence>
<evidence type="ECO:0000313" key="2">
    <source>
        <dbReference type="Proteomes" id="UP001219525"/>
    </source>
</evidence>
<keyword evidence="2" id="KW-1185">Reference proteome</keyword>
<dbReference type="Proteomes" id="UP001219525">
    <property type="component" value="Unassembled WGS sequence"/>
</dbReference>